<keyword evidence="3" id="KW-1185">Reference proteome</keyword>
<proteinExistence type="predicted"/>
<evidence type="ECO:0000256" key="1">
    <source>
        <dbReference type="SAM" id="Phobius"/>
    </source>
</evidence>
<sequence>MEDGYGIYLEAGYQGQHRNRNHNLINKRNYSITKLGGFMNIKKIFLVGLLVISNLLLNTILLNKVYAELNYYRSELDITEDGYIRFGDSEHPQDSYNSISFDIDETSISSHWVNILFYVDEPGLIEDRDVDKFLILGNGKIIEEVYLQYEKKEDGTSGPTYEYLVKPSSTEFIGSQVDFQIVAVDVEEVMGKTYQYAVAWSEISNVYQFDPLPVRDSEAIEVLYSILSKLQELWNKLKNIEGLLSKISDQIETLLTPSEEAMQRFENAQNQLWEKMPNKQVSDKANEITNMFDETKSMLDEPESQLQFGEKRDWFGIGVDVYLFDLTGFEQQVRMFRHLLSAVIWIEFLFFLLFYLAPKFDI</sequence>
<dbReference type="EMBL" id="FRAG01000002">
    <property type="protein sequence ID" value="SHJ54352.1"/>
    <property type="molecule type" value="Genomic_DNA"/>
</dbReference>
<gene>
    <name evidence="2" type="ORF">SAMN02745912_00278</name>
</gene>
<dbReference type="Proteomes" id="UP000184465">
    <property type="component" value="Unassembled WGS sequence"/>
</dbReference>
<dbReference type="AlphaFoldDB" id="A0A1M6K5V3"/>
<feature type="transmembrane region" description="Helical" evidence="1">
    <location>
        <begin position="44"/>
        <end position="63"/>
    </location>
</feature>
<evidence type="ECO:0000313" key="3">
    <source>
        <dbReference type="Proteomes" id="UP000184465"/>
    </source>
</evidence>
<evidence type="ECO:0000313" key="2">
    <source>
        <dbReference type="EMBL" id="SHJ54352.1"/>
    </source>
</evidence>
<keyword evidence="1" id="KW-1133">Transmembrane helix</keyword>
<dbReference type="RefSeq" id="WP_165613010.1">
    <property type="nucleotide sequence ID" value="NZ_FRAG01000002.1"/>
</dbReference>
<accession>A0A1M6K5V3</accession>
<name>A0A1M6K5V3_PARC5</name>
<feature type="transmembrane region" description="Helical" evidence="1">
    <location>
        <begin position="339"/>
        <end position="357"/>
    </location>
</feature>
<keyword evidence="1" id="KW-0472">Membrane</keyword>
<organism evidence="2 3">
    <name type="scientific">Paramaledivibacter caminithermalis (strain DSM 15212 / CIP 107654 / DViRD3)</name>
    <name type="common">Clostridium caminithermale</name>
    <dbReference type="NCBI Taxonomy" id="1121301"/>
    <lineage>
        <taxon>Bacteria</taxon>
        <taxon>Bacillati</taxon>
        <taxon>Bacillota</taxon>
        <taxon>Clostridia</taxon>
        <taxon>Peptostreptococcales</taxon>
        <taxon>Caminicellaceae</taxon>
        <taxon>Paramaledivibacter</taxon>
    </lineage>
</organism>
<protein>
    <submittedName>
        <fullName evidence="2">Uncharacterized protein</fullName>
    </submittedName>
</protein>
<dbReference type="STRING" id="1121301.SAMN02745912_00278"/>
<keyword evidence="1" id="KW-0812">Transmembrane</keyword>
<reference evidence="2 3" key="1">
    <citation type="submission" date="2016-11" db="EMBL/GenBank/DDBJ databases">
        <authorList>
            <person name="Jaros S."/>
            <person name="Januszkiewicz K."/>
            <person name="Wedrychowicz H."/>
        </authorList>
    </citation>
    <scope>NUCLEOTIDE SEQUENCE [LARGE SCALE GENOMIC DNA]</scope>
    <source>
        <strain evidence="2 3">DSM 15212</strain>
    </source>
</reference>